<dbReference type="PANTHER" id="PTHR37308:SF1">
    <property type="entry name" value="POLYPRENYL-PHOSPHATE TRANSPORTER"/>
    <property type="match status" value="1"/>
</dbReference>
<dbReference type="OrthoDB" id="9793746at2"/>
<dbReference type="Pfam" id="PF04018">
    <property type="entry name" value="VCA0040-like"/>
    <property type="match status" value="1"/>
</dbReference>
<feature type="transmembrane region" description="Helical" evidence="1">
    <location>
        <begin position="147"/>
        <end position="166"/>
    </location>
</feature>
<gene>
    <name evidence="2" type="ORF">FC91_GL001678</name>
</gene>
<dbReference type="EMBL" id="AZFW01000153">
    <property type="protein sequence ID" value="KRM23563.1"/>
    <property type="molecule type" value="Genomic_DNA"/>
</dbReference>
<organism evidence="2 3">
    <name type="scientific">Schleiferilactobacillus harbinensis DSM 16991</name>
    <dbReference type="NCBI Taxonomy" id="1122147"/>
    <lineage>
        <taxon>Bacteria</taxon>
        <taxon>Bacillati</taxon>
        <taxon>Bacillota</taxon>
        <taxon>Bacilli</taxon>
        <taxon>Lactobacillales</taxon>
        <taxon>Lactobacillaceae</taxon>
        <taxon>Schleiferilactobacillus</taxon>
    </lineage>
</organism>
<feature type="transmembrane region" description="Helical" evidence="1">
    <location>
        <begin position="178"/>
        <end position="196"/>
    </location>
</feature>
<keyword evidence="1" id="KW-0812">Transmembrane</keyword>
<feature type="transmembrane region" description="Helical" evidence="1">
    <location>
        <begin position="110"/>
        <end position="127"/>
    </location>
</feature>
<dbReference type="AlphaFoldDB" id="A0A0R1X6J6"/>
<proteinExistence type="predicted"/>
<evidence type="ECO:0000313" key="3">
    <source>
        <dbReference type="Proteomes" id="UP000050949"/>
    </source>
</evidence>
<dbReference type="InterPro" id="IPR007163">
    <property type="entry name" value="VCA0040-like"/>
</dbReference>
<feature type="transmembrane region" description="Helical" evidence="1">
    <location>
        <begin position="202"/>
        <end position="230"/>
    </location>
</feature>
<keyword evidence="1" id="KW-1133">Transmembrane helix</keyword>
<dbReference type="eggNOG" id="COG2035">
    <property type="taxonomic scope" value="Bacteria"/>
</dbReference>
<evidence type="ECO:0008006" key="4">
    <source>
        <dbReference type="Google" id="ProtNLM"/>
    </source>
</evidence>
<sequence>MLMNMIKGFLIGIALVVPGLSGSIFAVVVGIYEPLLNSVNHFRSDIRRHSRFLGPVAVGVVVGILASTKLVLYLTEAFPILAYAFFTGLVLGVIPFVLKKMRQIRFNPLYLLLSVGGFIIIWLLAQLGDTTSTTSVAIRQVTSMADAGLLLFAGLFSVSLMAIPGISGSVMLMVINQYGTVYYAVSQLTDAAALLLRGNGRAWGMIGTSLLVLLPFMIGAVVGLILIAKLMEWLLKHFPAQVYYAVLGVVIAAIAILLQTGVLPPFATMAASQLTIQVIGAFVLTVLGVISALFFDKPEEKVVEEEVRAL</sequence>
<accession>A0A0R1X6J6</accession>
<feature type="transmembrane region" description="Helical" evidence="1">
    <location>
        <begin position="274"/>
        <end position="295"/>
    </location>
</feature>
<reference evidence="2 3" key="1">
    <citation type="journal article" date="2015" name="Genome Announc.">
        <title>Expanding the biotechnology potential of lactobacilli through comparative genomics of 213 strains and associated genera.</title>
        <authorList>
            <person name="Sun Z."/>
            <person name="Harris H.M."/>
            <person name="McCann A."/>
            <person name="Guo C."/>
            <person name="Argimon S."/>
            <person name="Zhang W."/>
            <person name="Yang X."/>
            <person name="Jeffery I.B."/>
            <person name="Cooney J.C."/>
            <person name="Kagawa T.F."/>
            <person name="Liu W."/>
            <person name="Song Y."/>
            <person name="Salvetti E."/>
            <person name="Wrobel A."/>
            <person name="Rasinkangas P."/>
            <person name="Parkhill J."/>
            <person name="Rea M.C."/>
            <person name="O'Sullivan O."/>
            <person name="Ritari J."/>
            <person name="Douillard F.P."/>
            <person name="Paul Ross R."/>
            <person name="Yang R."/>
            <person name="Briner A.E."/>
            <person name="Felis G.E."/>
            <person name="de Vos W.M."/>
            <person name="Barrangou R."/>
            <person name="Klaenhammer T.R."/>
            <person name="Caufield P.W."/>
            <person name="Cui Y."/>
            <person name="Zhang H."/>
            <person name="O'Toole P.W."/>
        </authorList>
    </citation>
    <scope>NUCLEOTIDE SEQUENCE [LARGE SCALE GENOMIC DNA]</scope>
    <source>
        <strain evidence="2 3">DSM 16991</strain>
    </source>
</reference>
<feature type="transmembrane region" description="Helical" evidence="1">
    <location>
        <begin position="80"/>
        <end position="98"/>
    </location>
</feature>
<dbReference type="Proteomes" id="UP000050949">
    <property type="component" value="Unassembled WGS sequence"/>
</dbReference>
<feature type="transmembrane region" description="Helical" evidence="1">
    <location>
        <begin position="6"/>
        <end position="32"/>
    </location>
</feature>
<dbReference type="RefSeq" id="WP_027828172.1">
    <property type="nucleotide sequence ID" value="NZ_AUEH01000014.1"/>
</dbReference>
<feature type="transmembrane region" description="Helical" evidence="1">
    <location>
        <begin position="52"/>
        <end position="74"/>
    </location>
</feature>
<dbReference type="PANTHER" id="PTHR37308">
    <property type="entry name" value="INTEGRAL MEMBRANE PROTEIN"/>
    <property type="match status" value="1"/>
</dbReference>
<feature type="transmembrane region" description="Helical" evidence="1">
    <location>
        <begin position="242"/>
        <end position="262"/>
    </location>
</feature>
<name>A0A0R1X6J6_9LACO</name>
<evidence type="ECO:0000256" key="1">
    <source>
        <dbReference type="SAM" id="Phobius"/>
    </source>
</evidence>
<keyword evidence="1" id="KW-0472">Membrane</keyword>
<comment type="caution">
    <text evidence="2">The sequence shown here is derived from an EMBL/GenBank/DDBJ whole genome shotgun (WGS) entry which is preliminary data.</text>
</comment>
<protein>
    <recommendedName>
        <fullName evidence="4">Integral membrane protein</fullName>
    </recommendedName>
</protein>
<dbReference type="PATRIC" id="fig|1122147.4.peg.1737"/>
<evidence type="ECO:0000313" key="2">
    <source>
        <dbReference type="EMBL" id="KRM23563.1"/>
    </source>
</evidence>